<reference evidence="3 4" key="1">
    <citation type="submission" date="2022-05" db="EMBL/GenBank/DDBJ databases">
        <authorList>
            <consortium name="Genoscope - CEA"/>
            <person name="William W."/>
        </authorList>
    </citation>
    <scope>NUCLEOTIDE SEQUENCE [LARGE SCALE GENOMIC DNA]</scope>
</reference>
<evidence type="ECO:0000313" key="4">
    <source>
        <dbReference type="Proteomes" id="UP001159427"/>
    </source>
</evidence>
<protein>
    <recommendedName>
        <fullName evidence="2">YqaJ viral recombinase domain-containing protein</fullName>
    </recommendedName>
</protein>
<dbReference type="Pfam" id="PF09588">
    <property type="entry name" value="YqaJ"/>
    <property type="match status" value="1"/>
</dbReference>
<dbReference type="PANTHER" id="PTHR46609:SF8">
    <property type="entry name" value="YQAJ VIRAL RECOMBINASE DOMAIN-CONTAINING PROTEIN"/>
    <property type="match status" value="1"/>
</dbReference>
<comment type="caution">
    <text evidence="3">The sequence shown here is derived from an EMBL/GenBank/DDBJ whole genome shotgun (WGS) entry which is preliminary data.</text>
</comment>
<dbReference type="InterPro" id="IPR019080">
    <property type="entry name" value="YqaJ_viral_recombinase"/>
</dbReference>
<dbReference type="Gene3D" id="3.90.320.10">
    <property type="match status" value="1"/>
</dbReference>
<dbReference type="SUPFAM" id="SSF52980">
    <property type="entry name" value="Restriction endonuclease-like"/>
    <property type="match status" value="1"/>
</dbReference>
<evidence type="ECO:0000313" key="3">
    <source>
        <dbReference type="EMBL" id="CAH3029022.1"/>
    </source>
</evidence>
<dbReference type="InterPro" id="IPR011335">
    <property type="entry name" value="Restrct_endonuc-II-like"/>
</dbReference>
<dbReference type="InterPro" id="IPR011604">
    <property type="entry name" value="PDDEXK-like_dom_sf"/>
</dbReference>
<feature type="region of interest" description="Disordered" evidence="1">
    <location>
        <begin position="105"/>
        <end position="124"/>
    </location>
</feature>
<organism evidence="3 4">
    <name type="scientific">Porites evermanni</name>
    <dbReference type="NCBI Taxonomy" id="104178"/>
    <lineage>
        <taxon>Eukaryota</taxon>
        <taxon>Metazoa</taxon>
        <taxon>Cnidaria</taxon>
        <taxon>Anthozoa</taxon>
        <taxon>Hexacorallia</taxon>
        <taxon>Scleractinia</taxon>
        <taxon>Fungiina</taxon>
        <taxon>Poritidae</taxon>
        <taxon>Porites</taxon>
    </lineage>
</organism>
<dbReference type="PANTHER" id="PTHR46609">
    <property type="entry name" value="EXONUCLEASE, PHAGE-TYPE/RECB, C-TERMINAL DOMAIN-CONTAINING PROTEIN"/>
    <property type="match status" value="1"/>
</dbReference>
<name>A0ABN8MK98_9CNID</name>
<dbReference type="InterPro" id="IPR051703">
    <property type="entry name" value="NF-kappa-B_Signaling_Reg"/>
</dbReference>
<proteinExistence type="predicted"/>
<dbReference type="EMBL" id="CALNXI010000547">
    <property type="protein sequence ID" value="CAH3029022.1"/>
    <property type="molecule type" value="Genomic_DNA"/>
</dbReference>
<feature type="non-terminal residue" evidence="3">
    <location>
        <position position="1"/>
    </location>
</feature>
<gene>
    <name evidence="3" type="ORF">PEVE_00035376</name>
</gene>
<keyword evidence="4" id="KW-1185">Reference proteome</keyword>
<evidence type="ECO:0000259" key="2">
    <source>
        <dbReference type="Pfam" id="PF09588"/>
    </source>
</evidence>
<evidence type="ECO:0000256" key="1">
    <source>
        <dbReference type="SAM" id="MobiDB-lite"/>
    </source>
</evidence>
<dbReference type="Proteomes" id="UP001159427">
    <property type="component" value="Unassembled WGS sequence"/>
</dbReference>
<dbReference type="CDD" id="cd22343">
    <property type="entry name" value="PDDEXK_lambda_exonuclease-like"/>
    <property type="match status" value="1"/>
</dbReference>
<feature type="domain" description="YqaJ viral recombinase" evidence="2">
    <location>
        <begin position="469"/>
        <end position="624"/>
    </location>
</feature>
<sequence>HDNEASRAAKLITTMASFQNNIVYGPSFFTEDDIPGSSLDGRNPNRLKNSELKFWLKCRGDSCKGLSTKAQLCKRVNEYLEANITHLLVDPDENVIYTRRKRRLLGGQDNSTNPNLPPVDEPPHNTKKVAFPANGWGTSLEKSPLFTRAEMDRHISKSGKKHNNSADNHTLPTGLRKAKGFLADEYLHEIQTYHDERYFYYRAKCFHSFKTREEPHNLKLALCIVSGEVEHAYCGPSCAAGKSGFCNHVLAFMMKVCKYSLFNCKDVRDLRDEEDENPSTACTSALQSWHRSRLDGIHAQPVMEVVISNPVNSADKNKKTGVTCLLTEARRGESDTNGKLKNLIESLEQHSSKIGITQVVDTASLDTLPTVDTRFGKCPVGSYGSYQLSFTESNFSYISSFDGSQEVAHCTATEFPAYPSFPLDECNGSLVPPDNLTEKEQELLRSLNVNVIKANKIEEKTREQAECVEWMQERKNRFTASNFGKISRRQRNHKKFVEDLLAQKPISAAALEHGKKYEPVALKEYEKYLRKVGKPVKVLKSGLFVSPKVPILGCSPDAKVIDLSCKDSFGIGEVKCPSSKFNVTPLDACDDPGFFMEKKDGKPTLKKGHVYYDQVQGLMGLTGAQWCDFIVYTSKGLSVERIKFDQDHWDTLCEKLCDYYFKYFLPVAAL</sequence>
<accession>A0ABN8MK98</accession>